<feature type="transmembrane region" description="Helical" evidence="15">
    <location>
        <begin position="6"/>
        <end position="23"/>
    </location>
</feature>
<dbReference type="PRINTS" id="PR00463">
    <property type="entry name" value="EP450I"/>
</dbReference>
<dbReference type="Proteomes" id="UP001329430">
    <property type="component" value="Chromosome 3"/>
</dbReference>
<evidence type="ECO:0000313" key="17">
    <source>
        <dbReference type="Proteomes" id="UP001329430"/>
    </source>
</evidence>
<evidence type="ECO:0000256" key="3">
    <source>
        <dbReference type="ARBA" id="ARBA00004406"/>
    </source>
</evidence>
<dbReference type="InterPro" id="IPR017972">
    <property type="entry name" value="Cyt_P450_CS"/>
</dbReference>
<feature type="transmembrane region" description="Helical" evidence="15">
    <location>
        <begin position="44"/>
        <end position="65"/>
    </location>
</feature>
<evidence type="ECO:0000256" key="10">
    <source>
        <dbReference type="ARBA" id="ARBA00023004"/>
    </source>
</evidence>
<dbReference type="Gene3D" id="1.10.630.10">
    <property type="entry name" value="Cytochrome P450"/>
    <property type="match status" value="1"/>
</dbReference>
<evidence type="ECO:0000256" key="14">
    <source>
        <dbReference type="RuleBase" id="RU000461"/>
    </source>
</evidence>
<comment type="cofactor">
    <cofactor evidence="1 13">
        <name>heme</name>
        <dbReference type="ChEBI" id="CHEBI:30413"/>
    </cofactor>
</comment>
<evidence type="ECO:0000256" key="8">
    <source>
        <dbReference type="ARBA" id="ARBA00022848"/>
    </source>
</evidence>
<dbReference type="InterPro" id="IPR050476">
    <property type="entry name" value="Insect_CytP450_Detox"/>
</dbReference>
<organism evidence="16 17">
    <name type="scientific">Pyrocoelia pectoralis</name>
    <dbReference type="NCBI Taxonomy" id="417401"/>
    <lineage>
        <taxon>Eukaryota</taxon>
        <taxon>Metazoa</taxon>
        <taxon>Ecdysozoa</taxon>
        <taxon>Arthropoda</taxon>
        <taxon>Hexapoda</taxon>
        <taxon>Insecta</taxon>
        <taxon>Pterygota</taxon>
        <taxon>Neoptera</taxon>
        <taxon>Endopterygota</taxon>
        <taxon>Coleoptera</taxon>
        <taxon>Polyphaga</taxon>
        <taxon>Elateriformia</taxon>
        <taxon>Elateroidea</taxon>
        <taxon>Lampyridae</taxon>
        <taxon>Lampyrinae</taxon>
        <taxon>Pyrocoelia</taxon>
    </lineage>
</organism>
<dbReference type="InterPro" id="IPR001128">
    <property type="entry name" value="Cyt_P450"/>
</dbReference>
<evidence type="ECO:0000313" key="16">
    <source>
        <dbReference type="EMBL" id="KAK5646917.1"/>
    </source>
</evidence>
<keyword evidence="11 14" id="KW-0503">Monooxygenase</keyword>
<keyword evidence="5 13" id="KW-0349">Heme</keyword>
<accession>A0AAN7VFJ9</accession>
<dbReference type="PANTHER" id="PTHR24292">
    <property type="entry name" value="CYTOCHROME P450"/>
    <property type="match status" value="1"/>
</dbReference>
<dbReference type="GO" id="GO:0020037">
    <property type="term" value="F:heme binding"/>
    <property type="evidence" value="ECO:0007669"/>
    <property type="project" value="InterPro"/>
</dbReference>
<evidence type="ECO:0000256" key="1">
    <source>
        <dbReference type="ARBA" id="ARBA00001971"/>
    </source>
</evidence>
<dbReference type="AlphaFoldDB" id="A0AAN7VFJ9"/>
<keyword evidence="17" id="KW-1185">Reference proteome</keyword>
<sequence length="500" mass="58296">MYEFYVKPIILLVIFAWLLYKYSIGNYKYWQKKRVQYVKPIPPFGNLLPILTSQLTLGALLAKYYNQFKCSLFGIYVLNKPVLVVRDPTLIKRILVKDFRYFHNRSVMSDEECDALVSNMLFFSKSPEWKYIRNKMTPIFTTGKMKNMFNLVQNVGSDMVTYLNKHDENSYVDAKEVCSKYSTDVISSCAFGINAHCFKSENSPFYMITTKMFGFNWQSGFNQSSYFLAHGLVKLFKMPFFDRKISNFLRQVFWDTLRERERTNIARNDVIDAMKDFKDNPHLDEGYKFEGDRILAQAMQFFSAGFETVGAAISFTLYELSLYPEIQRKLRLEIKNAVAGCSKIDYSVIMCMRYLHMVVQETLRKYPSLPFLERECAESYIIPEENLVLEPKTPVYIPLLGLHYDPEYFPDPEKYDPERFTNEDVCNSFQYLPFGDGPRGCIGNRFALMVTKIALVSLLTEFEVQPAPTTPAKIHFSPYSLFLCSSVGVPLKFKRDRMVH</sequence>
<dbReference type="FunFam" id="1.10.630.10:FF:000042">
    <property type="entry name" value="Cytochrome P450"/>
    <property type="match status" value="1"/>
</dbReference>
<keyword evidence="9 14" id="KW-0560">Oxidoreductase</keyword>
<protein>
    <recommendedName>
        <fullName evidence="18">Cytochrome P450</fullName>
    </recommendedName>
</protein>
<dbReference type="CDD" id="cd11056">
    <property type="entry name" value="CYP6-like"/>
    <property type="match status" value="1"/>
</dbReference>
<dbReference type="PROSITE" id="PS00086">
    <property type="entry name" value="CYTOCHROME_P450"/>
    <property type="match status" value="1"/>
</dbReference>
<keyword evidence="7" id="KW-0256">Endoplasmic reticulum</keyword>
<keyword evidence="15" id="KW-1133">Transmembrane helix</keyword>
<comment type="caution">
    <text evidence="16">The sequence shown here is derived from an EMBL/GenBank/DDBJ whole genome shotgun (WGS) entry which is preliminary data.</text>
</comment>
<keyword evidence="6 13" id="KW-0479">Metal-binding</keyword>
<evidence type="ECO:0008006" key="18">
    <source>
        <dbReference type="Google" id="ProtNLM"/>
    </source>
</evidence>
<dbReference type="PRINTS" id="PR00385">
    <property type="entry name" value="P450"/>
</dbReference>
<dbReference type="InterPro" id="IPR036396">
    <property type="entry name" value="Cyt_P450_sf"/>
</dbReference>
<dbReference type="GO" id="GO:0016705">
    <property type="term" value="F:oxidoreductase activity, acting on paired donors, with incorporation or reduction of molecular oxygen"/>
    <property type="evidence" value="ECO:0007669"/>
    <property type="project" value="InterPro"/>
</dbReference>
<keyword evidence="15" id="KW-0812">Transmembrane</keyword>
<dbReference type="EMBL" id="JAVRBK010000003">
    <property type="protein sequence ID" value="KAK5646917.1"/>
    <property type="molecule type" value="Genomic_DNA"/>
</dbReference>
<evidence type="ECO:0000256" key="4">
    <source>
        <dbReference type="ARBA" id="ARBA00010617"/>
    </source>
</evidence>
<dbReference type="PANTHER" id="PTHR24292:SF45">
    <property type="entry name" value="CYTOCHROME P450 6G1-RELATED"/>
    <property type="match status" value="1"/>
</dbReference>
<evidence type="ECO:0000256" key="9">
    <source>
        <dbReference type="ARBA" id="ARBA00023002"/>
    </source>
</evidence>
<keyword evidence="8" id="KW-0492">Microsome</keyword>
<dbReference type="Pfam" id="PF00067">
    <property type="entry name" value="p450"/>
    <property type="match status" value="1"/>
</dbReference>
<evidence type="ECO:0000256" key="5">
    <source>
        <dbReference type="ARBA" id="ARBA00022617"/>
    </source>
</evidence>
<evidence type="ECO:0000256" key="11">
    <source>
        <dbReference type="ARBA" id="ARBA00023033"/>
    </source>
</evidence>
<feature type="binding site" description="axial binding residue" evidence="13">
    <location>
        <position position="441"/>
    </location>
    <ligand>
        <name>heme</name>
        <dbReference type="ChEBI" id="CHEBI:30413"/>
    </ligand>
    <ligandPart>
        <name>Fe</name>
        <dbReference type="ChEBI" id="CHEBI:18248"/>
    </ligandPart>
</feature>
<evidence type="ECO:0000256" key="15">
    <source>
        <dbReference type="SAM" id="Phobius"/>
    </source>
</evidence>
<dbReference type="GO" id="GO:0005789">
    <property type="term" value="C:endoplasmic reticulum membrane"/>
    <property type="evidence" value="ECO:0007669"/>
    <property type="project" value="UniProtKB-SubCell"/>
</dbReference>
<evidence type="ECO:0000256" key="7">
    <source>
        <dbReference type="ARBA" id="ARBA00022824"/>
    </source>
</evidence>
<evidence type="ECO:0000256" key="6">
    <source>
        <dbReference type="ARBA" id="ARBA00022723"/>
    </source>
</evidence>
<comment type="subcellular location">
    <subcellularLocation>
        <location evidence="3">Endoplasmic reticulum membrane</location>
        <topology evidence="3">Peripheral membrane protein</topology>
    </subcellularLocation>
    <subcellularLocation>
        <location evidence="2">Microsome membrane</location>
        <topology evidence="2">Peripheral membrane protein</topology>
    </subcellularLocation>
</comment>
<evidence type="ECO:0000256" key="13">
    <source>
        <dbReference type="PIRSR" id="PIRSR602401-1"/>
    </source>
</evidence>
<dbReference type="GO" id="GO:0005506">
    <property type="term" value="F:iron ion binding"/>
    <property type="evidence" value="ECO:0007669"/>
    <property type="project" value="InterPro"/>
</dbReference>
<dbReference type="InterPro" id="IPR002401">
    <property type="entry name" value="Cyt_P450_E_grp-I"/>
</dbReference>
<comment type="similarity">
    <text evidence="4 14">Belongs to the cytochrome P450 family.</text>
</comment>
<evidence type="ECO:0000256" key="2">
    <source>
        <dbReference type="ARBA" id="ARBA00004174"/>
    </source>
</evidence>
<dbReference type="SUPFAM" id="SSF48264">
    <property type="entry name" value="Cytochrome P450"/>
    <property type="match status" value="1"/>
</dbReference>
<keyword evidence="12 15" id="KW-0472">Membrane</keyword>
<proteinExistence type="inferred from homology"/>
<evidence type="ECO:0000256" key="12">
    <source>
        <dbReference type="ARBA" id="ARBA00023136"/>
    </source>
</evidence>
<keyword evidence="10 13" id="KW-0408">Iron</keyword>
<reference evidence="16 17" key="1">
    <citation type="journal article" date="2024" name="Insects">
        <title>An Improved Chromosome-Level Genome Assembly of the Firefly Pyrocoelia pectoralis.</title>
        <authorList>
            <person name="Fu X."/>
            <person name="Meyer-Rochow V.B."/>
            <person name="Ballantyne L."/>
            <person name="Zhu X."/>
        </authorList>
    </citation>
    <scope>NUCLEOTIDE SEQUENCE [LARGE SCALE GENOMIC DNA]</scope>
    <source>
        <strain evidence="16">XCY_ONT2</strain>
    </source>
</reference>
<gene>
    <name evidence="16" type="ORF">RI129_005381</name>
</gene>
<dbReference type="GO" id="GO:0004497">
    <property type="term" value="F:monooxygenase activity"/>
    <property type="evidence" value="ECO:0007669"/>
    <property type="project" value="UniProtKB-KW"/>
</dbReference>
<name>A0AAN7VFJ9_9COLE</name>